<keyword evidence="1" id="KW-1133">Transmembrane helix</keyword>
<dbReference type="InterPro" id="IPR003343">
    <property type="entry name" value="Big_2"/>
</dbReference>
<dbReference type="Pfam" id="PF02368">
    <property type="entry name" value="Big_2"/>
    <property type="match status" value="1"/>
</dbReference>
<keyword evidence="1" id="KW-0812">Transmembrane</keyword>
<feature type="domain" description="BIG2" evidence="2">
    <location>
        <begin position="331"/>
        <end position="412"/>
    </location>
</feature>
<proteinExistence type="predicted"/>
<organism evidence="3 4">
    <name type="scientific">Hathewaya limosa</name>
    <name type="common">Clostridium limosum</name>
    <dbReference type="NCBI Taxonomy" id="1536"/>
    <lineage>
        <taxon>Bacteria</taxon>
        <taxon>Bacillati</taxon>
        <taxon>Bacillota</taxon>
        <taxon>Clostridia</taxon>
        <taxon>Eubacteriales</taxon>
        <taxon>Clostridiaceae</taxon>
        <taxon>Hathewaya</taxon>
    </lineage>
</organism>
<evidence type="ECO:0000259" key="2">
    <source>
        <dbReference type="SMART" id="SM00635"/>
    </source>
</evidence>
<evidence type="ECO:0000313" key="3">
    <source>
        <dbReference type="EMBL" id="MDQ0480839.1"/>
    </source>
</evidence>
<dbReference type="SUPFAM" id="SSF48239">
    <property type="entry name" value="Terpenoid cyclases/Protein prenyltransferases"/>
    <property type="match status" value="1"/>
</dbReference>
<feature type="transmembrane region" description="Helical" evidence="1">
    <location>
        <begin position="12"/>
        <end position="33"/>
    </location>
</feature>
<dbReference type="Proteomes" id="UP001224418">
    <property type="component" value="Unassembled WGS sequence"/>
</dbReference>
<reference evidence="3 4" key="1">
    <citation type="submission" date="2023-07" db="EMBL/GenBank/DDBJ databases">
        <title>Genomic Encyclopedia of Type Strains, Phase IV (KMG-IV): sequencing the most valuable type-strain genomes for metagenomic binning, comparative biology and taxonomic classification.</title>
        <authorList>
            <person name="Goeker M."/>
        </authorList>
    </citation>
    <scope>NUCLEOTIDE SEQUENCE [LARGE SCALE GENOMIC DNA]</scope>
    <source>
        <strain evidence="3 4">DSM 1400</strain>
    </source>
</reference>
<protein>
    <recommendedName>
        <fullName evidence="2">BIG2 domain-containing protein</fullName>
    </recommendedName>
</protein>
<keyword evidence="1" id="KW-0472">Membrane</keyword>
<sequence>MNRQKQRILAIFLVFTMVFINIFSSISIVNVFAKEKNINELLESEINECKNNLTKNGKSTFLDPSTIAFGLRRAGVIPCDIEKNYDIYTNGDFYNFTRNIIGIIASGNNPRNYKNIDYVSKTLKEIKDIYDCEKPERLVKAILALDMAEAKYDQERAIRKLINMLNDEGGKLVLGVTEEEDDGFGEFEEVFKPNVGATALSLVVLANHREISGVEKAIQGIKSYFKDNQNKKTGFIQDFCFGDQEDSTVVTSRLIQGLVALGENPLKSTEWNINGKNLLEILLSAKAEKGFKANSKASGDGAEINTKEVLIALTDLKEDNSGYLTLKYTSKLEPFKIDLGDILKEITVGDSFQVEPKVFDKDNLLIKDEELGWEISNDDIVHLENGKFQSKKVGKTNVKVYVKSNKDISATFTININKNCGLNEKQKEIINKEIEILKKHFEAYGSYEFLASPAANIANVDKNIIEDKIYEYQSLDSVFNLSRSVIALIGADLNPRNFKGVNCVDQLIKYEMSIGDSKGQFINTYSSDKDRADILSYCILALDMAGAKYDNESAVKALVKLVNNEEYKKVIGYEEARVEGIILTALANYKDVDGVKDAINKLITFLKQKQNEDGGFNLGNGYFKNNPVATSSVIQGLILNGINPLTSTEWIKNNKTMLDSLMMSKYSGDDKPINWGFSKSDEKLGLDYKSTYYVFAALTDLVENESMFNRLKKDTPTINLGEASDIKINSIQKDKLLIGDQLALKANVYDKNKNLLINSNIVWESSDNSKATVQDGLVKVFGAGTVNIIAKVNTSSEEIKDSIQLNLFKNEVKKINIIPEKSRLRVGEKVSVTSEVINTLDEVQSGKVVNWKSSNEKVVKVYNEKNEIEGIAPGKAEIIAIVDGEKVRQAIEIVVVDQHSCDINVRIEGLNKTLYDEVLNYNFDTETTPLEILRQAVGEKNIEGKKQLGMGYFITSILGETQKTEAGWCYYVVRNNGNIESPTVGVDAFKHMSKDKGICDIKELVFYMSTYTDEDVLTVIPKIKIEQKENKFIFEVKNALKNKAIEGVTFAVDGLGKFKTDKEGKVIIDLDKKQEYLIKIFKGNDNPEVVRQTLKVTSPGKEKTNEELKSKVVVKNINKVTKVENNKEIKNVIQVSNCKEQKQEVTVIEVLYDENGKVIKLDKVSKIFERNEKGELETKLNIPSKGKYTVKVFVWDTVEQLTELCDTIHYK</sequence>
<dbReference type="Gene3D" id="1.50.10.20">
    <property type="match status" value="2"/>
</dbReference>
<keyword evidence="4" id="KW-1185">Reference proteome</keyword>
<accession>A0ABU0JUV3</accession>
<dbReference type="RefSeq" id="WP_307357054.1">
    <property type="nucleotide sequence ID" value="NZ_BAAACJ010000018.1"/>
</dbReference>
<name>A0ABU0JUV3_HATLI</name>
<dbReference type="SMART" id="SM00635">
    <property type="entry name" value="BID_2"/>
    <property type="match status" value="3"/>
</dbReference>
<feature type="domain" description="BIG2" evidence="2">
    <location>
        <begin position="722"/>
        <end position="802"/>
    </location>
</feature>
<evidence type="ECO:0000256" key="1">
    <source>
        <dbReference type="SAM" id="Phobius"/>
    </source>
</evidence>
<dbReference type="Gene3D" id="2.60.40.1080">
    <property type="match status" value="2"/>
</dbReference>
<dbReference type="InterPro" id="IPR008930">
    <property type="entry name" value="Terpenoid_cyclase/PrenylTrfase"/>
</dbReference>
<dbReference type="InterPro" id="IPR008964">
    <property type="entry name" value="Invasin/intimin_cell_adhesion"/>
</dbReference>
<dbReference type="EMBL" id="JAUSWN010000030">
    <property type="protein sequence ID" value="MDQ0480839.1"/>
    <property type="molecule type" value="Genomic_DNA"/>
</dbReference>
<dbReference type="SUPFAM" id="SSF49373">
    <property type="entry name" value="Invasin/intimin cell-adhesion fragments"/>
    <property type="match status" value="2"/>
</dbReference>
<feature type="domain" description="BIG2" evidence="2">
    <location>
        <begin position="811"/>
        <end position="891"/>
    </location>
</feature>
<gene>
    <name evidence="3" type="ORF">QOZ93_002589</name>
</gene>
<evidence type="ECO:0000313" key="4">
    <source>
        <dbReference type="Proteomes" id="UP001224418"/>
    </source>
</evidence>
<comment type="caution">
    <text evidence="3">The sequence shown here is derived from an EMBL/GenBank/DDBJ whole genome shotgun (WGS) entry which is preliminary data.</text>
</comment>